<sequence length="88" mass="9843">MARAGIAMVGVSCRSVCGTGLWFGGEWIDAWLSQGYPGSDPNRWMESESGERQELHPHFARTAVLSRNAGHNSLELSVRWARLEKRDI</sequence>
<dbReference type="HOGENOM" id="CLU_2468856_0_0_1"/>
<dbReference type="InParanoid" id="Q2H6R6"/>
<organism evidence="1 2">
    <name type="scientific">Chaetomium globosum (strain ATCC 6205 / CBS 148.51 / DSM 1962 / NBRC 6347 / NRRL 1970)</name>
    <name type="common">Soil fungus</name>
    <dbReference type="NCBI Taxonomy" id="306901"/>
    <lineage>
        <taxon>Eukaryota</taxon>
        <taxon>Fungi</taxon>
        <taxon>Dikarya</taxon>
        <taxon>Ascomycota</taxon>
        <taxon>Pezizomycotina</taxon>
        <taxon>Sordariomycetes</taxon>
        <taxon>Sordariomycetidae</taxon>
        <taxon>Sordariales</taxon>
        <taxon>Chaetomiaceae</taxon>
        <taxon>Chaetomium</taxon>
    </lineage>
</organism>
<dbReference type="VEuPathDB" id="FungiDB:CHGG_05649"/>
<dbReference type="OrthoDB" id="10507325at2759"/>
<reference evidence="2" key="1">
    <citation type="journal article" date="2015" name="Genome Announc.">
        <title>Draft genome sequence of the cellulolytic fungus Chaetomium globosum.</title>
        <authorList>
            <person name="Cuomo C.A."/>
            <person name="Untereiner W.A."/>
            <person name="Ma L.-J."/>
            <person name="Grabherr M."/>
            <person name="Birren B.W."/>
        </authorList>
    </citation>
    <scope>NUCLEOTIDE SEQUENCE [LARGE SCALE GENOMIC DNA]</scope>
    <source>
        <strain evidence="2">ATCC 6205 / CBS 148.51 / DSM 1962 / NBRC 6347 / NRRL 1970</strain>
    </source>
</reference>
<evidence type="ECO:0000313" key="1">
    <source>
        <dbReference type="EMBL" id="EAQ89030.1"/>
    </source>
</evidence>
<dbReference type="GeneID" id="4390266"/>
<name>Q2H6R6_CHAGB</name>
<gene>
    <name evidence="1" type="ORF">CHGG_05649</name>
</gene>
<protein>
    <submittedName>
        <fullName evidence="1">Uncharacterized protein</fullName>
    </submittedName>
</protein>
<dbReference type="RefSeq" id="XP_001221744.1">
    <property type="nucleotide sequence ID" value="XM_001221743.1"/>
</dbReference>
<evidence type="ECO:0000313" key="2">
    <source>
        <dbReference type="Proteomes" id="UP000001056"/>
    </source>
</evidence>
<keyword evidence="2" id="KW-1185">Reference proteome</keyword>
<dbReference type="EMBL" id="CH408031">
    <property type="protein sequence ID" value="EAQ89030.1"/>
    <property type="molecule type" value="Genomic_DNA"/>
</dbReference>
<dbReference type="Proteomes" id="UP000001056">
    <property type="component" value="Unassembled WGS sequence"/>
</dbReference>
<dbReference type="AlphaFoldDB" id="Q2H6R6"/>
<proteinExistence type="predicted"/>
<accession>Q2H6R6</accession>